<dbReference type="InterPro" id="IPR007922">
    <property type="entry name" value="DciA-like"/>
</dbReference>
<gene>
    <name evidence="2" type="ORF">A6035_00020</name>
</gene>
<evidence type="ECO:0000256" key="1">
    <source>
        <dbReference type="SAM" id="MobiDB-lite"/>
    </source>
</evidence>
<feature type="region of interest" description="Disordered" evidence="1">
    <location>
        <begin position="159"/>
        <end position="184"/>
    </location>
</feature>
<organism evidence="2 3">
    <name type="scientific">Dietzia lutea</name>
    <dbReference type="NCBI Taxonomy" id="546160"/>
    <lineage>
        <taxon>Bacteria</taxon>
        <taxon>Bacillati</taxon>
        <taxon>Actinomycetota</taxon>
        <taxon>Actinomycetes</taxon>
        <taxon>Mycobacteriales</taxon>
        <taxon>Dietziaceae</taxon>
        <taxon>Dietzia</taxon>
    </lineage>
</organism>
<dbReference type="RefSeq" id="WP_108846099.1">
    <property type="nucleotide sequence ID" value="NZ_CP015449.1"/>
</dbReference>
<dbReference type="EMBL" id="CP015449">
    <property type="protein sequence ID" value="AWH90831.1"/>
    <property type="molecule type" value="Genomic_DNA"/>
</dbReference>
<dbReference type="OrthoDB" id="5516926at2"/>
<dbReference type="Pfam" id="PF05258">
    <property type="entry name" value="DciA"/>
    <property type="match status" value="1"/>
</dbReference>
<proteinExistence type="predicted"/>
<evidence type="ECO:0000313" key="3">
    <source>
        <dbReference type="Proteomes" id="UP000244928"/>
    </source>
</evidence>
<dbReference type="KEGG" id="dlu:A6035_00020"/>
<protein>
    <submittedName>
        <fullName evidence="2">Uncharacterized protein</fullName>
    </submittedName>
</protein>
<reference evidence="2 3" key="1">
    <citation type="submission" date="2016-04" db="EMBL/GenBank/DDBJ databases">
        <title>Complete genome sequence of Dietzia lutea YIM 80766T, a strain isolated from desert soil in Egypt.</title>
        <authorList>
            <person name="Zhao J."/>
            <person name="Hu B."/>
            <person name="Geng S."/>
            <person name="Nie Y."/>
            <person name="Tang Y."/>
        </authorList>
    </citation>
    <scope>NUCLEOTIDE SEQUENCE [LARGE SCALE GENOMIC DNA]</scope>
    <source>
        <strain evidence="2 3">YIM 80766</strain>
    </source>
</reference>
<dbReference type="Proteomes" id="UP000244928">
    <property type="component" value="Chromosome"/>
</dbReference>
<evidence type="ECO:0000313" key="2">
    <source>
        <dbReference type="EMBL" id="AWH90831.1"/>
    </source>
</evidence>
<keyword evidence="3" id="KW-1185">Reference proteome</keyword>
<name>A0A2S1R3K3_9ACTN</name>
<dbReference type="PANTHER" id="PTHR36456">
    <property type="entry name" value="UPF0232 PROTEIN SCO3875"/>
    <property type="match status" value="1"/>
</dbReference>
<dbReference type="AlphaFoldDB" id="A0A2S1R3K3"/>
<feature type="compositionally biased region" description="Basic and acidic residues" evidence="1">
    <location>
        <begin position="21"/>
        <end position="40"/>
    </location>
</feature>
<dbReference type="PANTHER" id="PTHR36456:SF1">
    <property type="entry name" value="UPF0232 PROTEIN SCO3875"/>
    <property type="match status" value="1"/>
</dbReference>
<feature type="region of interest" description="Disordered" evidence="1">
    <location>
        <begin position="1"/>
        <end position="71"/>
    </location>
</feature>
<sequence length="184" mass="19843">MTGGTGGDGITPSDQPQRGYDIAKKALEEARAKARAEGKQVGRGRTGPVGAGRRLRKRGWTGSGADPWDPQPLGRLVGQVAKKRGWDDKVTTGRLFAEWGRIVGEDVASHATPERLEEGILHVRASSTAWATQLRLMSADILRKIAAAMGPGHVRRLKVEGPEKPSWRKGPLHVSGRGPRDTYG</sequence>
<accession>A0A2S1R3K3</accession>